<dbReference type="SUPFAM" id="SSF51182">
    <property type="entry name" value="RmlC-like cupins"/>
    <property type="match status" value="1"/>
</dbReference>
<dbReference type="GeneID" id="97287777"/>
<dbReference type="CDD" id="cd02209">
    <property type="entry name" value="cupin_XRE_C"/>
    <property type="match status" value="1"/>
</dbReference>
<dbReference type="Proteomes" id="UP000254956">
    <property type="component" value="Unassembled WGS sequence"/>
</dbReference>
<sequence>MKEINEIISDNIKLFRKQHGYSLDHLSELTGVSKTMLGQIERKTSTPSITTLWKIASGLKVSFTELTQESDAIINKITLDQTQALSSEHNKYQIFSIFKFDIERKIESFMAVIEPSGKISVSPHGAGSMKYITVYDGTVTITLDGEKFILQQHESIKFNGNMFHQYNNEHNETARLHIVIHY</sequence>
<keyword evidence="8" id="KW-1185">Reference proteome</keyword>
<dbReference type="PROSITE" id="PS50943">
    <property type="entry name" value="HTH_CROC1"/>
    <property type="match status" value="1"/>
</dbReference>
<dbReference type="PANTHER" id="PTHR46797:SF23">
    <property type="entry name" value="HTH-TYPE TRANSCRIPTIONAL REGULATOR SUTR"/>
    <property type="match status" value="1"/>
</dbReference>
<dbReference type="SMART" id="SM00530">
    <property type="entry name" value="HTH_XRE"/>
    <property type="match status" value="1"/>
</dbReference>
<dbReference type="GO" id="GO:0005829">
    <property type="term" value="C:cytosol"/>
    <property type="evidence" value="ECO:0007669"/>
    <property type="project" value="TreeGrafter"/>
</dbReference>
<protein>
    <submittedName>
        <fullName evidence="6">Transcriptional regulator</fullName>
    </submittedName>
</protein>
<evidence type="ECO:0000256" key="1">
    <source>
        <dbReference type="ARBA" id="ARBA00023015"/>
    </source>
</evidence>
<evidence type="ECO:0000313" key="5">
    <source>
        <dbReference type="EMBL" id="GEP99044.1"/>
    </source>
</evidence>
<evidence type="ECO:0000256" key="2">
    <source>
        <dbReference type="ARBA" id="ARBA00023125"/>
    </source>
</evidence>
<keyword evidence="3" id="KW-0804">Transcription</keyword>
<dbReference type="RefSeq" id="WP_002511134.1">
    <property type="nucleotide sequence ID" value="NZ_BKAV01000001.1"/>
</dbReference>
<evidence type="ECO:0000256" key="3">
    <source>
        <dbReference type="ARBA" id="ARBA00023163"/>
    </source>
</evidence>
<dbReference type="Gene3D" id="2.60.120.10">
    <property type="entry name" value="Jelly Rolls"/>
    <property type="match status" value="1"/>
</dbReference>
<dbReference type="InterPro" id="IPR011051">
    <property type="entry name" value="RmlC_Cupin_sf"/>
</dbReference>
<dbReference type="InterPro" id="IPR050807">
    <property type="entry name" value="TransReg_Diox_bact_type"/>
</dbReference>
<dbReference type="PANTHER" id="PTHR46797">
    <property type="entry name" value="HTH-TYPE TRANSCRIPTIONAL REGULATOR"/>
    <property type="match status" value="1"/>
</dbReference>
<evidence type="ECO:0000259" key="4">
    <source>
        <dbReference type="PROSITE" id="PS50943"/>
    </source>
</evidence>
<evidence type="ECO:0000313" key="6">
    <source>
        <dbReference type="EMBL" id="SUJ19809.1"/>
    </source>
</evidence>
<dbReference type="OrthoDB" id="9781521at2"/>
<dbReference type="InterPro" id="IPR014710">
    <property type="entry name" value="RmlC-like_jellyroll"/>
</dbReference>
<dbReference type="EMBL" id="UGZE01000001">
    <property type="protein sequence ID" value="SUJ19809.1"/>
    <property type="molecule type" value="Genomic_DNA"/>
</dbReference>
<dbReference type="InterPro" id="IPR010982">
    <property type="entry name" value="Lambda_DNA-bd_dom_sf"/>
</dbReference>
<dbReference type="SUPFAM" id="SSF47413">
    <property type="entry name" value="lambda repressor-like DNA-binding domains"/>
    <property type="match status" value="1"/>
</dbReference>
<dbReference type="InterPro" id="IPR013096">
    <property type="entry name" value="Cupin_2"/>
</dbReference>
<evidence type="ECO:0000313" key="8">
    <source>
        <dbReference type="Proteomes" id="UP000321598"/>
    </source>
</evidence>
<dbReference type="STRING" id="1212545.SARL_12376"/>
<dbReference type="Pfam" id="PF01381">
    <property type="entry name" value="HTH_3"/>
    <property type="match status" value="1"/>
</dbReference>
<accession>A0A380CHQ5</accession>
<dbReference type="AlphaFoldDB" id="A0A380CHQ5"/>
<gene>
    <name evidence="6" type="primary">sinR</name>
    <name evidence="6" type="ORF">NCTC12413_01503</name>
    <name evidence="5" type="ORF">SAR03_00820</name>
</gene>
<dbReference type="EMBL" id="BKAV01000001">
    <property type="protein sequence ID" value="GEP99044.1"/>
    <property type="molecule type" value="Genomic_DNA"/>
</dbReference>
<name>A0A380CHQ5_9STAP</name>
<dbReference type="Proteomes" id="UP000321598">
    <property type="component" value="Unassembled WGS sequence"/>
</dbReference>
<dbReference type="GO" id="GO:0003677">
    <property type="term" value="F:DNA binding"/>
    <property type="evidence" value="ECO:0007669"/>
    <property type="project" value="UniProtKB-KW"/>
</dbReference>
<dbReference type="Pfam" id="PF07883">
    <property type="entry name" value="Cupin_2"/>
    <property type="match status" value="1"/>
</dbReference>
<keyword evidence="2" id="KW-0238">DNA-binding</keyword>
<proteinExistence type="predicted"/>
<evidence type="ECO:0000313" key="7">
    <source>
        <dbReference type="Proteomes" id="UP000254956"/>
    </source>
</evidence>
<dbReference type="CDD" id="cd00093">
    <property type="entry name" value="HTH_XRE"/>
    <property type="match status" value="1"/>
</dbReference>
<feature type="domain" description="HTH cro/C1-type" evidence="4">
    <location>
        <begin position="12"/>
        <end position="66"/>
    </location>
</feature>
<keyword evidence="1" id="KW-0805">Transcription regulation</keyword>
<reference evidence="6 7" key="1">
    <citation type="submission" date="2018-06" db="EMBL/GenBank/DDBJ databases">
        <authorList>
            <consortium name="Pathogen Informatics"/>
            <person name="Doyle S."/>
        </authorList>
    </citation>
    <scope>NUCLEOTIDE SEQUENCE [LARGE SCALE GENOMIC DNA]</scope>
    <source>
        <strain evidence="6 7">NCTC12413</strain>
    </source>
</reference>
<dbReference type="InterPro" id="IPR001387">
    <property type="entry name" value="Cro/C1-type_HTH"/>
</dbReference>
<dbReference type="Gene3D" id="1.10.260.40">
    <property type="entry name" value="lambda repressor-like DNA-binding domains"/>
    <property type="match status" value="1"/>
</dbReference>
<dbReference type="GO" id="GO:0003700">
    <property type="term" value="F:DNA-binding transcription factor activity"/>
    <property type="evidence" value="ECO:0007669"/>
    <property type="project" value="TreeGrafter"/>
</dbReference>
<reference evidence="5 8" key="2">
    <citation type="submission" date="2019-07" db="EMBL/GenBank/DDBJ databases">
        <title>Whole genome shotgun sequence of Staphylococcus arlettae NBRC 109765.</title>
        <authorList>
            <person name="Hosoyama A."/>
            <person name="Uohara A."/>
            <person name="Ohji S."/>
            <person name="Ichikawa N."/>
        </authorList>
    </citation>
    <scope>NUCLEOTIDE SEQUENCE [LARGE SCALE GENOMIC DNA]</scope>
    <source>
        <strain evidence="5 8">NBRC 109765</strain>
    </source>
</reference>
<organism evidence="6 7">
    <name type="scientific">Staphylococcus arlettae</name>
    <dbReference type="NCBI Taxonomy" id="29378"/>
    <lineage>
        <taxon>Bacteria</taxon>
        <taxon>Bacillati</taxon>
        <taxon>Bacillota</taxon>
        <taxon>Bacilli</taxon>
        <taxon>Bacillales</taxon>
        <taxon>Staphylococcaceae</taxon>
        <taxon>Staphylococcus</taxon>
    </lineage>
</organism>